<evidence type="ECO:0000313" key="2">
    <source>
        <dbReference type="EMBL" id="GMN61130.1"/>
    </source>
</evidence>
<comment type="caution">
    <text evidence="2">The sequence shown here is derived from an EMBL/GenBank/DDBJ whole genome shotgun (WGS) entry which is preliminary data.</text>
</comment>
<evidence type="ECO:0000313" key="3">
    <source>
        <dbReference type="Proteomes" id="UP001187192"/>
    </source>
</evidence>
<evidence type="ECO:0000256" key="1">
    <source>
        <dbReference type="SAM" id="MobiDB-lite"/>
    </source>
</evidence>
<accession>A0AA88J3G2</accession>
<feature type="region of interest" description="Disordered" evidence="1">
    <location>
        <begin position="23"/>
        <end position="48"/>
    </location>
</feature>
<keyword evidence="3" id="KW-1185">Reference proteome</keyword>
<reference evidence="2" key="1">
    <citation type="submission" date="2023-07" db="EMBL/GenBank/DDBJ databases">
        <title>draft genome sequence of fig (Ficus carica).</title>
        <authorList>
            <person name="Takahashi T."/>
            <person name="Nishimura K."/>
        </authorList>
    </citation>
    <scope>NUCLEOTIDE SEQUENCE</scope>
</reference>
<proteinExistence type="predicted"/>
<name>A0AA88J3G2_FICCA</name>
<dbReference type="Proteomes" id="UP001187192">
    <property type="component" value="Unassembled WGS sequence"/>
</dbReference>
<organism evidence="2 3">
    <name type="scientific">Ficus carica</name>
    <name type="common">Common fig</name>
    <dbReference type="NCBI Taxonomy" id="3494"/>
    <lineage>
        <taxon>Eukaryota</taxon>
        <taxon>Viridiplantae</taxon>
        <taxon>Streptophyta</taxon>
        <taxon>Embryophyta</taxon>
        <taxon>Tracheophyta</taxon>
        <taxon>Spermatophyta</taxon>
        <taxon>Magnoliopsida</taxon>
        <taxon>eudicotyledons</taxon>
        <taxon>Gunneridae</taxon>
        <taxon>Pentapetalae</taxon>
        <taxon>rosids</taxon>
        <taxon>fabids</taxon>
        <taxon>Rosales</taxon>
        <taxon>Moraceae</taxon>
        <taxon>Ficeae</taxon>
        <taxon>Ficus</taxon>
    </lineage>
</organism>
<dbReference type="AlphaFoldDB" id="A0AA88J3G2"/>
<gene>
    <name evidence="2" type="ORF">TIFTF001_030232</name>
</gene>
<protein>
    <submittedName>
        <fullName evidence="2">Uncharacterized protein</fullName>
    </submittedName>
</protein>
<sequence>MIAIPATDCRDLRRRTIMITMTDGRNLSASRGSDISASRATTPQISLT</sequence>
<dbReference type="EMBL" id="BTGU01000107">
    <property type="protein sequence ID" value="GMN61130.1"/>
    <property type="molecule type" value="Genomic_DNA"/>
</dbReference>